<keyword evidence="7" id="KW-0769">Symport</keyword>
<feature type="transmembrane region" description="Helical" evidence="16">
    <location>
        <begin position="355"/>
        <end position="386"/>
    </location>
</feature>
<dbReference type="OrthoDB" id="2020542at2759"/>
<feature type="compositionally biased region" description="Gly residues" evidence="15">
    <location>
        <begin position="93"/>
        <end position="102"/>
    </location>
</feature>
<feature type="compositionally biased region" description="Basic and acidic residues" evidence="15">
    <location>
        <begin position="68"/>
        <end position="83"/>
    </location>
</feature>
<evidence type="ECO:0000256" key="9">
    <source>
        <dbReference type="ARBA" id="ARBA00022989"/>
    </source>
</evidence>
<name>A0A8S4BAB3_9TELE</name>
<feature type="region of interest" description="Disordered" evidence="15">
    <location>
        <begin position="198"/>
        <end position="217"/>
    </location>
</feature>
<dbReference type="GO" id="GO:0055064">
    <property type="term" value="P:chloride ion homeostasis"/>
    <property type="evidence" value="ECO:0007669"/>
    <property type="project" value="TreeGrafter"/>
</dbReference>
<feature type="region of interest" description="Disordered" evidence="15">
    <location>
        <begin position="128"/>
        <end position="147"/>
    </location>
</feature>
<evidence type="ECO:0000256" key="11">
    <source>
        <dbReference type="ARBA" id="ARBA00023136"/>
    </source>
</evidence>
<dbReference type="PANTHER" id="PTHR11827:SF66">
    <property type="entry name" value="SOLUTE CARRIER FAMILY 12 MEMBER 6"/>
    <property type="match status" value="1"/>
</dbReference>
<keyword evidence="9 16" id="KW-1133">Transmembrane helix</keyword>
<comment type="subcellular location">
    <subcellularLocation>
        <location evidence="1">Cell membrane</location>
        <topology evidence="1">Multi-pass membrane protein</topology>
    </subcellularLocation>
</comment>
<evidence type="ECO:0000256" key="8">
    <source>
        <dbReference type="ARBA" id="ARBA00022958"/>
    </source>
</evidence>
<accession>A0A8S4BAB3</accession>
<feature type="transmembrane region" description="Helical" evidence="16">
    <location>
        <begin position="432"/>
        <end position="453"/>
    </location>
</feature>
<evidence type="ECO:0000256" key="10">
    <source>
        <dbReference type="ARBA" id="ARBA00023065"/>
    </source>
</evidence>
<feature type="compositionally biased region" description="Gly residues" evidence="15">
    <location>
        <begin position="1237"/>
        <end position="1246"/>
    </location>
</feature>
<dbReference type="InterPro" id="IPR004842">
    <property type="entry name" value="SLC12A_fam"/>
</dbReference>
<comment type="similarity">
    <text evidence="13">Belongs to the SLC12A transporter family. K/Cl co-transporter subfamily.</text>
</comment>
<dbReference type="InterPro" id="IPR004841">
    <property type="entry name" value="AA-permease/SLC12A_dom"/>
</dbReference>
<dbReference type="FunFam" id="1.20.1740.10:FF:000040">
    <property type="entry name" value="Solute carrier family 12 member 6"/>
    <property type="match status" value="1"/>
</dbReference>
<dbReference type="GO" id="GO:0006884">
    <property type="term" value="P:cell volume homeostasis"/>
    <property type="evidence" value="ECO:0007669"/>
    <property type="project" value="TreeGrafter"/>
</dbReference>
<keyword evidence="4" id="KW-0633">Potassium transport</keyword>
<feature type="transmembrane region" description="Helical" evidence="16">
    <location>
        <begin position="247"/>
        <end position="266"/>
    </location>
</feature>
<comment type="caution">
    <text evidence="19">The sequence shown here is derived from an EMBL/GenBank/DDBJ whole genome shotgun (WGS) entry which is preliminary data.</text>
</comment>
<dbReference type="GO" id="GO:0045202">
    <property type="term" value="C:synapse"/>
    <property type="evidence" value="ECO:0007669"/>
    <property type="project" value="GOC"/>
</dbReference>
<feature type="compositionally biased region" description="Basic and acidic residues" evidence="15">
    <location>
        <begin position="199"/>
        <end position="212"/>
    </location>
</feature>
<dbReference type="Proteomes" id="UP000677803">
    <property type="component" value="Unassembled WGS sequence"/>
</dbReference>
<dbReference type="NCBIfam" id="TIGR00930">
    <property type="entry name" value="2a30"/>
    <property type="match status" value="1"/>
</dbReference>
<feature type="region of interest" description="Disordered" evidence="15">
    <location>
        <begin position="53"/>
        <end position="107"/>
    </location>
</feature>
<evidence type="ECO:0000259" key="18">
    <source>
        <dbReference type="Pfam" id="PF03522"/>
    </source>
</evidence>
<feature type="transmembrane region" description="Helical" evidence="16">
    <location>
        <begin position="813"/>
        <end position="830"/>
    </location>
</feature>
<evidence type="ECO:0000256" key="15">
    <source>
        <dbReference type="SAM" id="MobiDB-lite"/>
    </source>
</evidence>
<feature type="domain" description="SLC12A transporter C-terminal" evidence="18">
    <location>
        <begin position="1292"/>
        <end position="1360"/>
    </location>
</feature>
<evidence type="ECO:0000313" key="20">
    <source>
        <dbReference type="Proteomes" id="UP000677803"/>
    </source>
</evidence>
<dbReference type="Pfam" id="PF03522">
    <property type="entry name" value="SLC12"/>
    <property type="match status" value="3"/>
</dbReference>
<keyword evidence="2" id="KW-0813">Transport</keyword>
<dbReference type="GO" id="GO:0007268">
    <property type="term" value="P:chemical synaptic transmission"/>
    <property type="evidence" value="ECO:0007669"/>
    <property type="project" value="TreeGrafter"/>
</dbReference>
<dbReference type="GO" id="GO:0005886">
    <property type="term" value="C:plasma membrane"/>
    <property type="evidence" value="ECO:0007669"/>
    <property type="project" value="UniProtKB-SubCell"/>
</dbReference>
<evidence type="ECO:0000313" key="19">
    <source>
        <dbReference type="EMBL" id="CAG5929570.1"/>
    </source>
</evidence>
<dbReference type="InterPro" id="IPR018491">
    <property type="entry name" value="SLC12_C"/>
</dbReference>
<feature type="domain" description="Amino acid permease/ SLC12A" evidence="17">
    <location>
        <begin position="339"/>
        <end position="451"/>
    </location>
</feature>
<keyword evidence="8" id="KW-0630">Potassium</keyword>
<gene>
    <name evidence="19" type="ORF">MMEN_LOCUS13201</name>
</gene>
<keyword evidence="20" id="KW-1185">Reference proteome</keyword>
<evidence type="ECO:0000256" key="7">
    <source>
        <dbReference type="ARBA" id="ARBA00022847"/>
    </source>
</evidence>
<dbReference type="EMBL" id="CAJRST010014446">
    <property type="protein sequence ID" value="CAG5929570.1"/>
    <property type="molecule type" value="Genomic_DNA"/>
</dbReference>
<evidence type="ECO:0000256" key="5">
    <source>
        <dbReference type="ARBA" id="ARBA00022553"/>
    </source>
</evidence>
<comment type="catalytic activity">
    <reaction evidence="14">
        <text>K(+)(in) + chloride(in) = K(+)(out) + chloride(out)</text>
        <dbReference type="Rhea" id="RHEA:72427"/>
        <dbReference type="ChEBI" id="CHEBI:17996"/>
        <dbReference type="ChEBI" id="CHEBI:29103"/>
    </reaction>
</comment>
<dbReference type="GO" id="GO:0015379">
    <property type="term" value="F:potassium:chloride symporter activity"/>
    <property type="evidence" value="ECO:0007669"/>
    <property type="project" value="TreeGrafter"/>
</dbReference>
<feature type="domain" description="SLC12A transporter C-terminal" evidence="18">
    <location>
        <begin position="1042"/>
        <end position="1122"/>
    </location>
</feature>
<sequence>MSFNSPELFFYTFLLKKLIILDWHRFTLSSAPVSLSQRAAMASVRFTVTPTKAEDLPGVSDTSPDISSRSDARVRFGSRESVNRSDPLSEASAGGGGGGGGDTPEHYSMEHGRVAMLLTQVLLIGRTGGERRRPVGGHLRPRDGNSKMSSVYINNTHGMDDDDFYDRNLALFEEEMDTRPKVSSLLSRLANYTNLTQGAKEHEEAENIGEKKKTSKSPQMGTFMGVYLPCLQNIFGVILFLRLTWVVGNAGVLQALCIVFVCCCCVSDRPPAGGRNDVNRNIDECDRHQWSCASDLSQKNEDWGSPLCLGLGRMLSPEAVLRFVERRTSAQSEESLQNATGGSYFMISRSLGPEFGGAVGLCFYLGTTFAGAMYILGAIEILLLYIVPAAAIFDGDSAARLNNMRVYGSICLLLMSVLVFVGVKYVNKLASIFLACVIVSIVSIYAGALVSAFRPPHFPVCMLGNRTINSHFMTDSECGKTMRLPVLDPDQSPDGNSTVSYGGAAVSSSRSFCPSENSTAEAVTAPTPVPDLVEKTTVLWWEFCGSEYLNATCDPYFSSNNFSEIQGIPGLASGVISENLWSAYLNKRDVVEKSSLASTQVAQPVSVNHPYVFADITTSFTLLVGIFFPSVTGIMAGSNRSGDLKDAQRSIPIGTILAILTTSLVYMSSVVLFGACIDGVVLRDKSGDSVYGTLVVGTLAWPTPWVIVIGSFFSTCGAGLQSLTGAPRLLQAIAKDNIIPFLRVFGHGKANGEPTWAMLLTALIAELGILIASLDLVAPILTMFFLMCYLFVNLACALQTLLRTPNWRPRFSYYHWTLSFLGMTICLALMFISSWYYAIVAMVIASMIYKYIEYHGAEKEWGDGIRGLSLSAARYALLRLEEGPPHTKNWRPQVLVLLKLDEDAHVKSPRLLTFASQLKAGKGLTIVGTVVPGNFLQSYGEALAAEQTLKHLMDKERVKGFYQCIVAQKPREGISHMIQSSGLGGMKPNTVVMGWPHAWRQSEDPQSWKTFINTVRVTTAAHLALLVPKNISLFPSNSEPCSEGYIDVWWIVHDGGMLMLLPFLLRQHKVWRKCAMRIFTVAQMEDNSIQMKKDLATFLYHLRIEADVEVVEMHNSDISAYTYERTLMMEQRSQMLRQMRLSKSDREREVSLVESGVGVVGALSPSRRRLRGVLMVPLRAGAHKGLTETGELASARVRWSFDDAQLVKDRNSMLRLTSIGSDDDDDTDGGERERAASGGGGGGGGSAEHHRRVQMTWTKEKASQYRAAHSGCSTPEGFRDMLSIRPDHSNVRRMHTAVKLNEVIVNKSHEARLVLLNMPGPPRNTDGDENYMEFLEVLTEGLERVLLVRGGGSEVITIYS</sequence>
<feature type="transmembrane region" description="Helical" evidence="16">
    <location>
        <begin position="611"/>
        <end position="635"/>
    </location>
</feature>
<keyword evidence="3" id="KW-1003">Cell membrane</keyword>
<protein>
    <submittedName>
        <fullName evidence="19">(Atlantic silverside) hypothetical protein</fullName>
    </submittedName>
</protein>
<dbReference type="PANTHER" id="PTHR11827">
    <property type="entry name" value="SOLUTE CARRIER FAMILY 12, CATION COTRANSPORTERS"/>
    <property type="match status" value="1"/>
</dbReference>
<keyword evidence="11 16" id="KW-0472">Membrane</keyword>
<dbReference type="GO" id="GO:0055075">
    <property type="term" value="P:potassium ion homeostasis"/>
    <property type="evidence" value="ECO:0007669"/>
    <property type="project" value="TreeGrafter"/>
</dbReference>
<evidence type="ECO:0000256" key="6">
    <source>
        <dbReference type="ARBA" id="ARBA00022692"/>
    </source>
</evidence>
<feature type="domain" description="Amino acid permease/ SLC12A" evidence="17">
    <location>
        <begin position="617"/>
        <end position="895"/>
    </location>
</feature>
<dbReference type="Gene3D" id="1.20.1740.10">
    <property type="entry name" value="Amino acid/polyamine transporter I"/>
    <property type="match status" value="2"/>
</dbReference>
<proteinExistence type="inferred from homology"/>
<keyword evidence="6 16" id="KW-0812">Transmembrane</keyword>
<evidence type="ECO:0000256" key="1">
    <source>
        <dbReference type="ARBA" id="ARBA00004651"/>
    </source>
</evidence>
<feature type="transmembrane region" description="Helical" evidence="16">
    <location>
        <begin position="780"/>
        <end position="801"/>
    </location>
</feature>
<dbReference type="Pfam" id="PF00324">
    <property type="entry name" value="AA_permease"/>
    <property type="match status" value="2"/>
</dbReference>
<evidence type="ECO:0000256" key="3">
    <source>
        <dbReference type="ARBA" id="ARBA00022475"/>
    </source>
</evidence>
<feature type="domain" description="SLC12A transporter C-terminal" evidence="18">
    <location>
        <begin position="909"/>
        <end position="1026"/>
    </location>
</feature>
<evidence type="ECO:0000256" key="2">
    <source>
        <dbReference type="ARBA" id="ARBA00022448"/>
    </source>
</evidence>
<evidence type="ECO:0000256" key="13">
    <source>
        <dbReference type="ARBA" id="ARBA00046331"/>
    </source>
</evidence>
<keyword evidence="12" id="KW-0325">Glycoprotein</keyword>
<evidence type="ECO:0000256" key="12">
    <source>
        <dbReference type="ARBA" id="ARBA00023180"/>
    </source>
</evidence>
<evidence type="ECO:0000256" key="14">
    <source>
        <dbReference type="ARBA" id="ARBA00047825"/>
    </source>
</evidence>
<feature type="transmembrane region" description="Helical" evidence="16">
    <location>
        <begin position="756"/>
        <end position="774"/>
    </location>
</feature>
<feature type="region of interest" description="Disordered" evidence="15">
    <location>
        <begin position="1217"/>
        <end position="1251"/>
    </location>
</feature>
<evidence type="ECO:0000259" key="17">
    <source>
        <dbReference type="Pfam" id="PF00324"/>
    </source>
</evidence>
<organism evidence="19 20">
    <name type="scientific">Menidia menidia</name>
    <name type="common">Atlantic silverside</name>
    <dbReference type="NCBI Taxonomy" id="238744"/>
    <lineage>
        <taxon>Eukaryota</taxon>
        <taxon>Metazoa</taxon>
        <taxon>Chordata</taxon>
        <taxon>Craniata</taxon>
        <taxon>Vertebrata</taxon>
        <taxon>Euteleostomi</taxon>
        <taxon>Actinopterygii</taxon>
        <taxon>Neopterygii</taxon>
        <taxon>Teleostei</taxon>
        <taxon>Neoteleostei</taxon>
        <taxon>Acanthomorphata</taxon>
        <taxon>Ovalentaria</taxon>
        <taxon>Atherinomorphae</taxon>
        <taxon>Atheriniformes</taxon>
        <taxon>Atherinopsidae</taxon>
        <taxon>Menidiinae</taxon>
        <taxon>Menidia</taxon>
    </lineage>
</organism>
<evidence type="ECO:0000256" key="16">
    <source>
        <dbReference type="SAM" id="Phobius"/>
    </source>
</evidence>
<feature type="transmembrane region" description="Helical" evidence="16">
    <location>
        <begin position="406"/>
        <end position="425"/>
    </location>
</feature>
<keyword evidence="5" id="KW-0597">Phosphoprotein</keyword>
<feature type="transmembrane region" description="Helical" evidence="16">
    <location>
        <begin position="656"/>
        <end position="682"/>
    </location>
</feature>
<keyword evidence="10" id="KW-0406">Ion transport</keyword>
<dbReference type="GO" id="GO:1990573">
    <property type="term" value="P:potassium ion import across plasma membrane"/>
    <property type="evidence" value="ECO:0007669"/>
    <property type="project" value="TreeGrafter"/>
</dbReference>
<reference evidence="19" key="1">
    <citation type="submission" date="2021-05" db="EMBL/GenBank/DDBJ databases">
        <authorList>
            <person name="Tigano A."/>
        </authorList>
    </citation>
    <scope>NUCLEOTIDE SEQUENCE</scope>
</reference>
<evidence type="ECO:0000256" key="4">
    <source>
        <dbReference type="ARBA" id="ARBA00022538"/>
    </source>
</evidence>